<comment type="similarity">
    <text evidence="5">Belongs to the peptidase S16 family.</text>
</comment>
<comment type="catalytic activity">
    <reaction evidence="5">
        <text>Hydrolysis of proteins in presence of ATP.</text>
        <dbReference type="EC" id="3.4.21.53"/>
    </reaction>
</comment>
<dbReference type="SUPFAM" id="SSF52540">
    <property type="entry name" value="P-loop containing nucleoside triphosphate hydrolases"/>
    <property type="match status" value="1"/>
</dbReference>
<dbReference type="EC" id="3.4.21.53" evidence="5"/>
<dbReference type="GO" id="GO:0006355">
    <property type="term" value="P:regulation of DNA-templated transcription"/>
    <property type="evidence" value="ECO:0007669"/>
    <property type="project" value="InterPro"/>
</dbReference>
<dbReference type="InterPro" id="IPR000523">
    <property type="entry name" value="Mg_chelatse_chII-like_cat_dom"/>
</dbReference>
<feature type="region of interest" description="Disordered" evidence="6">
    <location>
        <begin position="568"/>
        <end position="597"/>
    </location>
</feature>
<organism evidence="10 11">
    <name type="scientific">Cohnella zeiphila</name>
    <dbReference type="NCBI Taxonomy" id="2761120"/>
    <lineage>
        <taxon>Bacteria</taxon>
        <taxon>Bacillati</taxon>
        <taxon>Bacillota</taxon>
        <taxon>Bacilli</taxon>
        <taxon>Bacillales</taxon>
        <taxon>Paenibacillaceae</taxon>
        <taxon>Cohnella</taxon>
    </lineage>
</organism>
<dbReference type="InterPro" id="IPR008268">
    <property type="entry name" value="Peptidase_S16_AS"/>
</dbReference>
<evidence type="ECO:0000256" key="5">
    <source>
        <dbReference type="PROSITE-ProRule" id="PRU01122"/>
    </source>
</evidence>
<dbReference type="EMBL" id="JACJVO010000001">
    <property type="protein sequence ID" value="MBB6729287.1"/>
    <property type="molecule type" value="Genomic_DNA"/>
</dbReference>
<comment type="caution">
    <text evidence="10">The sequence shown here is derived from an EMBL/GenBank/DDBJ whole genome shotgun (WGS) entry which is preliminary data.</text>
</comment>
<dbReference type="PROSITE" id="PS51786">
    <property type="entry name" value="LON_PROTEOLYTIC"/>
    <property type="match status" value="1"/>
</dbReference>
<dbReference type="InterPro" id="IPR020568">
    <property type="entry name" value="Ribosomal_Su5_D2-typ_SF"/>
</dbReference>
<accession>A0A7X0SG44</accession>
<dbReference type="InterPro" id="IPR014251">
    <property type="entry name" value="Spore_LonB"/>
</dbReference>
<evidence type="ECO:0000313" key="10">
    <source>
        <dbReference type="EMBL" id="MBB6729287.1"/>
    </source>
</evidence>
<evidence type="ECO:0000259" key="9">
    <source>
        <dbReference type="PROSITE" id="PS51786"/>
    </source>
</evidence>
<dbReference type="InterPro" id="IPR014721">
    <property type="entry name" value="Ribsml_uS5_D2-typ_fold_subgr"/>
</dbReference>
<dbReference type="PROSITE" id="PS01046">
    <property type="entry name" value="LON_SER"/>
    <property type="match status" value="1"/>
</dbReference>
<proteinExistence type="inferred from homology"/>
<sequence>MTLSTLLMLVQVFFAVVIGVYFWNLLRNQKTNRTAVDRESRKEMDKLRKLRSISLTKPLSERTRPAAMTDIVGQKEGLRALKAALCSGNPQHVIVYGPPGVGKTAAARVILEEAKKNASSPFRLDAKFTEIDATTARFDERGIADPLIGSVHDPIYQGAGAMGVAGIPQPKPGAVTKAHGGILFIDEIGELHPIQMNKLLKVLEDRKVYLESAYYHAEDPNIPLYIHDIFQNGLPADFRLVGATTRSPNDLPPALRSRCMEIYFRPLLPEEIGQIAENAIAKIGFPPQPDAVEVVKHYATNGREAVNMIQLAAGLALSENRQGVSAADVEWVANSSQLPPRPDRKIPMEPKVGLVNGLAVYGPSMGALLEIEVTAIPVTAGKGTFTITGVVEEEELGGGQRTLRRKSMAKGSVDNVLTVLRRCGLQPERFDLHINFPGGTPVDGPSAGVAMAVAIASAMSNRPVDNKIAMTGEISIHGRVKPVGGVVAKVEAAFQAGAETVIIPKENWQAIFEGLEGVTVIPAETIDEVFLRIFGEELAGRRDLEVADRPLPESFPAAAPVSVLHAGGIPAETPSAPAHYPRDGGHSAPNAGAPVSG</sequence>
<dbReference type="Gene3D" id="3.40.50.300">
    <property type="entry name" value="P-loop containing nucleotide triphosphate hydrolases"/>
    <property type="match status" value="2"/>
</dbReference>
<gene>
    <name evidence="10" type="primary">lonB</name>
    <name evidence="10" type="ORF">H7C18_00055</name>
</gene>
<dbReference type="GO" id="GO:0004252">
    <property type="term" value="F:serine-type endopeptidase activity"/>
    <property type="evidence" value="ECO:0007669"/>
    <property type="project" value="UniProtKB-UniRule"/>
</dbReference>
<feature type="domain" description="Sigma-54 factor interaction" evidence="8">
    <location>
        <begin position="93"/>
        <end position="265"/>
    </location>
</feature>
<dbReference type="CDD" id="cd00009">
    <property type="entry name" value="AAA"/>
    <property type="match status" value="1"/>
</dbReference>
<dbReference type="SUPFAM" id="SSF54211">
    <property type="entry name" value="Ribosomal protein S5 domain 2-like"/>
    <property type="match status" value="1"/>
</dbReference>
<dbReference type="PRINTS" id="PR00830">
    <property type="entry name" value="ENDOLAPTASE"/>
</dbReference>
<keyword evidence="7" id="KW-0472">Membrane</keyword>
<reference evidence="10 11" key="1">
    <citation type="submission" date="2020-08" db="EMBL/GenBank/DDBJ databases">
        <title>Cohnella phylogeny.</title>
        <authorList>
            <person name="Dunlap C."/>
        </authorList>
    </citation>
    <scope>NUCLEOTIDE SEQUENCE [LARGE SCALE GENOMIC DNA]</scope>
    <source>
        <strain evidence="10 11">CBP 2801</strain>
    </source>
</reference>
<name>A0A7X0SG44_9BACL</name>
<evidence type="ECO:0000256" key="6">
    <source>
        <dbReference type="SAM" id="MobiDB-lite"/>
    </source>
</evidence>
<dbReference type="GO" id="GO:0030163">
    <property type="term" value="P:protein catabolic process"/>
    <property type="evidence" value="ECO:0007669"/>
    <property type="project" value="InterPro"/>
</dbReference>
<feature type="domain" description="Lon proteolytic" evidence="9">
    <location>
        <begin position="349"/>
        <end position="536"/>
    </location>
</feature>
<evidence type="ECO:0000256" key="7">
    <source>
        <dbReference type="SAM" id="Phobius"/>
    </source>
</evidence>
<dbReference type="AlphaFoldDB" id="A0A7X0SG44"/>
<feature type="active site" evidence="5">
    <location>
        <position position="489"/>
    </location>
</feature>
<feature type="transmembrane region" description="Helical" evidence="7">
    <location>
        <begin position="6"/>
        <end position="26"/>
    </location>
</feature>
<dbReference type="InterPro" id="IPR025943">
    <property type="entry name" value="Sigma_54_int_dom_ATP-bd_2"/>
</dbReference>
<keyword evidence="2 5" id="KW-0378">Hydrolase</keyword>
<dbReference type="PROSITE" id="PS50045">
    <property type="entry name" value="SIGMA54_INTERACT_4"/>
    <property type="match status" value="1"/>
</dbReference>
<dbReference type="GO" id="GO:0005524">
    <property type="term" value="F:ATP binding"/>
    <property type="evidence" value="ECO:0007669"/>
    <property type="project" value="InterPro"/>
</dbReference>
<dbReference type="GO" id="GO:0006508">
    <property type="term" value="P:proteolysis"/>
    <property type="evidence" value="ECO:0007669"/>
    <property type="project" value="UniProtKB-KW"/>
</dbReference>
<protein>
    <recommendedName>
        <fullName evidence="5">endopeptidase La</fullName>
        <ecNumber evidence="5">3.4.21.53</ecNumber>
    </recommendedName>
</protein>
<evidence type="ECO:0000256" key="1">
    <source>
        <dbReference type="ARBA" id="ARBA00022670"/>
    </source>
</evidence>
<evidence type="ECO:0000256" key="4">
    <source>
        <dbReference type="ARBA" id="ARBA00026070"/>
    </source>
</evidence>
<dbReference type="InterPro" id="IPR027417">
    <property type="entry name" value="P-loop_NTPase"/>
</dbReference>
<keyword evidence="3 5" id="KW-0720">Serine protease</keyword>
<keyword evidence="7" id="KW-1133">Transmembrane helix</keyword>
<dbReference type="SMART" id="SM00382">
    <property type="entry name" value="AAA"/>
    <property type="match status" value="1"/>
</dbReference>
<keyword evidence="7" id="KW-0812">Transmembrane</keyword>
<dbReference type="InterPro" id="IPR002078">
    <property type="entry name" value="Sigma_54_int"/>
</dbReference>
<evidence type="ECO:0000256" key="2">
    <source>
        <dbReference type="ARBA" id="ARBA00022801"/>
    </source>
</evidence>
<evidence type="ECO:0000259" key="8">
    <source>
        <dbReference type="PROSITE" id="PS50045"/>
    </source>
</evidence>
<feature type="active site" evidence="5">
    <location>
        <position position="446"/>
    </location>
</feature>
<dbReference type="InterPro" id="IPR008269">
    <property type="entry name" value="Lon_proteolytic"/>
</dbReference>
<comment type="subunit">
    <text evidence="4">Homohexamer. Organized in a ring with a central cavity.</text>
</comment>
<dbReference type="InterPro" id="IPR003593">
    <property type="entry name" value="AAA+_ATPase"/>
</dbReference>
<evidence type="ECO:0000313" key="11">
    <source>
        <dbReference type="Proteomes" id="UP000564644"/>
    </source>
</evidence>
<keyword evidence="11" id="KW-1185">Reference proteome</keyword>
<dbReference type="Gene3D" id="3.30.230.10">
    <property type="match status" value="1"/>
</dbReference>
<keyword evidence="1 5" id="KW-0645">Protease</keyword>
<dbReference type="RefSeq" id="WP_185126965.1">
    <property type="nucleotide sequence ID" value="NZ_JACJVO010000001.1"/>
</dbReference>
<dbReference type="PROSITE" id="PS00676">
    <property type="entry name" value="SIGMA54_INTERACT_2"/>
    <property type="match status" value="1"/>
</dbReference>
<dbReference type="NCBIfam" id="TIGR02902">
    <property type="entry name" value="spore_lonB"/>
    <property type="match status" value="1"/>
</dbReference>
<dbReference type="InterPro" id="IPR027065">
    <property type="entry name" value="Lon_Prtase"/>
</dbReference>
<dbReference type="PANTHER" id="PTHR10046">
    <property type="entry name" value="ATP DEPENDENT LON PROTEASE FAMILY MEMBER"/>
    <property type="match status" value="1"/>
</dbReference>
<dbReference type="Pfam" id="PF05362">
    <property type="entry name" value="Lon_C"/>
    <property type="match status" value="1"/>
</dbReference>
<evidence type="ECO:0000256" key="3">
    <source>
        <dbReference type="ARBA" id="ARBA00022825"/>
    </source>
</evidence>
<dbReference type="Pfam" id="PF01078">
    <property type="entry name" value="Mg_chelatase"/>
    <property type="match status" value="1"/>
</dbReference>
<dbReference type="Proteomes" id="UP000564644">
    <property type="component" value="Unassembled WGS sequence"/>
</dbReference>
<dbReference type="GO" id="GO:0004176">
    <property type="term" value="F:ATP-dependent peptidase activity"/>
    <property type="evidence" value="ECO:0007669"/>
    <property type="project" value="UniProtKB-UniRule"/>
</dbReference>